<dbReference type="EMBL" id="CAJNOR010007938">
    <property type="protein sequence ID" value="CAF1625837.1"/>
    <property type="molecule type" value="Genomic_DNA"/>
</dbReference>
<proteinExistence type="predicted"/>
<organism evidence="1 2">
    <name type="scientific">Adineta ricciae</name>
    <name type="common">Rotifer</name>
    <dbReference type="NCBI Taxonomy" id="249248"/>
    <lineage>
        <taxon>Eukaryota</taxon>
        <taxon>Metazoa</taxon>
        <taxon>Spiralia</taxon>
        <taxon>Gnathifera</taxon>
        <taxon>Rotifera</taxon>
        <taxon>Eurotatoria</taxon>
        <taxon>Bdelloidea</taxon>
        <taxon>Adinetida</taxon>
        <taxon>Adinetidae</taxon>
        <taxon>Adineta</taxon>
    </lineage>
</organism>
<sequence length="171" mass="19570">MNNENVRKIFSLLRTQLQLKENEFLSLQRNDPDLLPPDGEQIQFIIDAIASLQLSTEDGLFICSSSNSFHHHHHPIPSTPLCSIDFNTIKNFPKDVWLFQSSSKTNPVNQQRLSLSVNSKTSRPQIPINNHLLFMPLDAFKPTSVDLTTNSIHSLLQSQSIYSKEFWLNKI</sequence>
<dbReference type="AlphaFoldDB" id="A0A816CSZ4"/>
<evidence type="ECO:0000313" key="2">
    <source>
        <dbReference type="Proteomes" id="UP000663828"/>
    </source>
</evidence>
<evidence type="ECO:0000313" key="1">
    <source>
        <dbReference type="EMBL" id="CAF1625837.1"/>
    </source>
</evidence>
<comment type="caution">
    <text evidence="1">The sequence shown here is derived from an EMBL/GenBank/DDBJ whole genome shotgun (WGS) entry which is preliminary data.</text>
</comment>
<reference evidence="1" key="1">
    <citation type="submission" date="2021-02" db="EMBL/GenBank/DDBJ databases">
        <authorList>
            <person name="Nowell W R."/>
        </authorList>
    </citation>
    <scope>NUCLEOTIDE SEQUENCE</scope>
</reference>
<accession>A0A816CSZ4</accession>
<keyword evidence="2" id="KW-1185">Reference proteome</keyword>
<gene>
    <name evidence="1" type="ORF">XAT740_LOCUS50895</name>
</gene>
<dbReference type="Proteomes" id="UP000663828">
    <property type="component" value="Unassembled WGS sequence"/>
</dbReference>
<protein>
    <submittedName>
        <fullName evidence="1">Uncharacterized protein</fullName>
    </submittedName>
</protein>
<name>A0A816CSZ4_ADIRI</name>